<dbReference type="GO" id="GO:0004519">
    <property type="term" value="F:endonuclease activity"/>
    <property type="evidence" value="ECO:0007669"/>
    <property type="project" value="UniProtKB-KW"/>
</dbReference>
<keyword evidence="1" id="KW-0540">Nuclease</keyword>
<keyword evidence="1" id="KW-0378">Hydrolase</keyword>
<protein>
    <submittedName>
        <fullName evidence="1">Endonuclease/exonuclease/phosphatase family protein</fullName>
    </submittedName>
</protein>
<sequence>MKKVVIHINFLFWNLKKNSKSIYCLKDILVENEIDVFILSEVNSRDLIWINQNLINYTPTLQLPKNRTFLFYKNHHLIKKVKDSHYYSFFEILNPSFEKVLLVSVHFPSRLWKRGKEIGYQAQITKRDIVKFETEHRYKHTLVVGDFNLNPFSEEIVSTEGFHAVMSKEVAKKEDRVVDFVKHRYFFNPMWFLHGNINNEVMGSYYYHKSAISYVWNLFDQVLIRPSLIDYFDFEYLNIISSVTGHSLLNKHGQPDSNVYSDHLPIKFRIKFDKKE</sequence>
<dbReference type="InterPro" id="IPR036691">
    <property type="entry name" value="Endo/exonu/phosph_ase_sf"/>
</dbReference>
<name>A0ABW4UQR5_9BACL</name>
<keyword evidence="1" id="KW-0255">Endonuclease</keyword>
<evidence type="ECO:0000313" key="2">
    <source>
        <dbReference type="Proteomes" id="UP001597403"/>
    </source>
</evidence>
<evidence type="ECO:0000313" key="1">
    <source>
        <dbReference type="EMBL" id="MFD1989436.1"/>
    </source>
</evidence>
<reference evidence="2" key="1">
    <citation type="journal article" date="2019" name="Int. J. Syst. Evol. Microbiol.">
        <title>The Global Catalogue of Microorganisms (GCM) 10K type strain sequencing project: providing services to taxonomists for standard genome sequencing and annotation.</title>
        <authorList>
            <consortium name="The Broad Institute Genomics Platform"/>
            <consortium name="The Broad Institute Genome Sequencing Center for Infectious Disease"/>
            <person name="Wu L."/>
            <person name="Ma J."/>
        </authorList>
    </citation>
    <scope>NUCLEOTIDE SEQUENCE [LARGE SCALE GENOMIC DNA]</scope>
    <source>
        <strain evidence="2">CGMCC 1.15067</strain>
    </source>
</reference>
<dbReference type="SUPFAM" id="SSF56219">
    <property type="entry name" value="DNase I-like"/>
    <property type="match status" value="1"/>
</dbReference>
<dbReference type="EMBL" id="JBHUGF010000010">
    <property type="protein sequence ID" value="MFD1989436.1"/>
    <property type="molecule type" value="Genomic_DNA"/>
</dbReference>
<proteinExistence type="predicted"/>
<keyword evidence="2" id="KW-1185">Reference proteome</keyword>
<dbReference type="RefSeq" id="WP_204823207.1">
    <property type="nucleotide sequence ID" value="NZ_JBHUGF010000010.1"/>
</dbReference>
<comment type="caution">
    <text evidence="1">The sequence shown here is derived from an EMBL/GenBank/DDBJ whole genome shotgun (WGS) entry which is preliminary data.</text>
</comment>
<gene>
    <name evidence="1" type="ORF">ACFSGI_05660</name>
</gene>
<accession>A0ABW4UQR5</accession>
<organism evidence="1 2">
    <name type="scientific">Paenibacillus nicotianae</name>
    <dbReference type="NCBI Taxonomy" id="1526551"/>
    <lineage>
        <taxon>Bacteria</taxon>
        <taxon>Bacillati</taxon>
        <taxon>Bacillota</taxon>
        <taxon>Bacilli</taxon>
        <taxon>Bacillales</taxon>
        <taxon>Paenibacillaceae</taxon>
        <taxon>Paenibacillus</taxon>
    </lineage>
</organism>
<dbReference type="Gene3D" id="3.60.10.10">
    <property type="entry name" value="Endonuclease/exonuclease/phosphatase"/>
    <property type="match status" value="1"/>
</dbReference>
<dbReference type="Proteomes" id="UP001597403">
    <property type="component" value="Unassembled WGS sequence"/>
</dbReference>